<accession>A0A652ZXA1</accession>
<dbReference type="EMBL" id="UPXP01000021">
    <property type="protein sequence ID" value="VBB40402.1"/>
    <property type="molecule type" value="Genomic_DNA"/>
</dbReference>
<proteinExistence type="predicted"/>
<sequence>MVSLALCYGYYMTAVGSYQSAAGERPRGGARGGAEGNMAPCLAPLHAIAVSCARFGFLNFFAMSHAPVLAPRSV</sequence>
<organism evidence="1">
    <name type="scientific">uncultured Spirochaetota bacterium</name>
    <dbReference type="NCBI Taxonomy" id="460511"/>
    <lineage>
        <taxon>Bacteria</taxon>
        <taxon>Pseudomonadati</taxon>
        <taxon>Spirochaetota</taxon>
        <taxon>environmental samples</taxon>
    </lineage>
</organism>
<reference evidence="1" key="1">
    <citation type="submission" date="2018-07" db="EMBL/GenBank/DDBJ databases">
        <authorList>
            <consortium name="Genoscope - CEA"/>
            <person name="William W."/>
        </authorList>
    </citation>
    <scope>NUCLEOTIDE SEQUENCE</scope>
    <source>
        <strain evidence="1">IK1</strain>
    </source>
</reference>
<name>A0A652ZXA1_9SPIR</name>
<gene>
    <name evidence="1" type="ORF">TRIP_E280379</name>
</gene>
<protein>
    <submittedName>
        <fullName evidence="1">Uncharacterized protein</fullName>
    </submittedName>
</protein>
<evidence type="ECO:0000313" key="1">
    <source>
        <dbReference type="EMBL" id="VBB40402.1"/>
    </source>
</evidence>
<dbReference type="AlphaFoldDB" id="A0A652ZXA1"/>